<gene>
    <name evidence="2" type="ORF">HYS17_01310</name>
</gene>
<evidence type="ECO:0008006" key="4">
    <source>
        <dbReference type="Google" id="ProtNLM"/>
    </source>
</evidence>
<feature type="chain" id="PRO_5032513600" description="EF-hand domain-containing protein" evidence="1">
    <location>
        <begin position="21"/>
        <end position="303"/>
    </location>
</feature>
<sequence>MRILIRLVVFLMIVSAAASAAAKPDANLERKNEQAKALPPLFQKRWVMLDCEKGKVSYRLSSYYVLFTTRQGSGIKRLTETIEERPGFYHIPALGPLYRFAIAPDGDLIQLFGEVSDNITLEGLSNGNTPLPKIRYKDCADNPPAALKENQNLLKIFSSFDLVYQTCPRASSIKENACQQAVFAVFDTNKDRLLDTQEISRLWDIAVPYSSINSSCGVPYSLPADAREIQPYLDWLLVELDTNRDRSFSLNELHKAWPLMMADPLMNVFTDILQSAQATLELLPPGLPSGDRSCAAPDLSDAD</sequence>
<evidence type="ECO:0000313" key="3">
    <source>
        <dbReference type="Proteomes" id="UP000595362"/>
    </source>
</evidence>
<dbReference type="PROSITE" id="PS00018">
    <property type="entry name" value="EF_HAND_1"/>
    <property type="match status" value="1"/>
</dbReference>
<reference evidence="2 3" key="1">
    <citation type="submission" date="2020-07" db="EMBL/GenBank/DDBJ databases">
        <title>Huge and variable diversity of episymbiotic CPR bacteria and DPANN archaea in groundwater ecosystems.</title>
        <authorList>
            <person name="He C.Y."/>
            <person name="Keren R."/>
            <person name="Whittaker M."/>
            <person name="Farag I.F."/>
            <person name="Doudna J."/>
            <person name="Cate J.H.D."/>
            <person name="Banfield J.F."/>
        </authorList>
    </citation>
    <scope>NUCLEOTIDE SEQUENCE [LARGE SCALE GENOMIC DNA]</scope>
    <source>
        <strain evidence="2">NC_groundwater_70_Ag_B-0.1um_54_66</strain>
    </source>
</reference>
<dbReference type="AlphaFoldDB" id="A0A7T5R2X9"/>
<name>A0A7T5R2X9_9BACT</name>
<dbReference type="Gene3D" id="1.10.238.10">
    <property type="entry name" value="EF-hand"/>
    <property type="match status" value="1"/>
</dbReference>
<dbReference type="Proteomes" id="UP000595362">
    <property type="component" value="Chromosome"/>
</dbReference>
<dbReference type="SUPFAM" id="SSF47473">
    <property type="entry name" value="EF-hand"/>
    <property type="match status" value="1"/>
</dbReference>
<evidence type="ECO:0000313" key="2">
    <source>
        <dbReference type="EMBL" id="QQG36459.1"/>
    </source>
</evidence>
<accession>A0A7T5R2X9</accession>
<protein>
    <recommendedName>
        <fullName evidence="4">EF-hand domain-containing protein</fullName>
    </recommendedName>
</protein>
<organism evidence="2 3">
    <name type="scientific">Micavibrio aeruginosavorus</name>
    <dbReference type="NCBI Taxonomy" id="349221"/>
    <lineage>
        <taxon>Bacteria</taxon>
        <taxon>Pseudomonadati</taxon>
        <taxon>Bdellovibrionota</taxon>
        <taxon>Bdellovibrionia</taxon>
        <taxon>Bdellovibrionales</taxon>
        <taxon>Pseudobdellovibrionaceae</taxon>
        <taxon>Micavibrio</taxon>
    </lineage>
</organism>
<dbReference type="EMBL" id="CP066681">
    <property type="protein sequence ID" value="QQG36459.1"/>
    <property type="molecule type" value="Genomic_DNA"/>
</dbReference>
<feature type="signal peptide" evidence="1">
    <location>
        <begin position="1"/>
        <end position="20"/>
    </location>
</feature>
<dbReference type="InterPro" id="IPR011992">
    <property type="entry name" value="EF-hand-dom_pair"/>
</dbReference>
<keyword evidence="1" id="KW-0732">Signal</keyword>
<proteinExistence type="predicted"/>
<evidence type="ECO:0000256" key="1">
    <source>
        <dbReference type="SAM" id="SignalP"/>
    </source>
</evidence>
<dbReference type="InterPro" id="IPR018247">
    <property type="entry name" value="EF_Hand_1_Ca_BS"/>
</dbReference>